<keyword evidence="2" id="KW-0472">Membrane</keyword>
<organism evidence="3 4">
    <name type="scientific">candidate division WWE3 bacterium</name>
    <dbReference type="NCBI Taxonomy" id="2053526"/>
    <lineage>
        <taxon>Bacteria</taxon>
        <taxon>Katanobacteria</taxon>
    </lineage>
</organism>
<dbReference type="SUPFAM" id="SSF53067">
    <property type="entry name" value="Actin-like ATPase domain"/>
    <property type="match status" value="1"/>
</dbReference>
<dbReference type="Gene3D" id="3.30.1490.300">
    <property type="match status" value="1"/>
</dbReference>
<sequence>MASISLFNNTAVGLSITNRRMEVVSIMRSGDSYKLQTKNSINFGKGLIERGTITDHEMVKKHITSLLQDAKPTPITNDSLFFGLSEGQVFTHLFYLPQNTPISEKTINREARHTIPIPTRDLSVTYKKLAQFEDKQEYLITGVNSQILNAWDSLFADLDLKTQIHSSTLALYRGLFQQANSQPVCIVNFDITTTGVHIFSDHGLHYSYVINSGGETIAQTLSEQFEIPIKKAEKMIHDEGVSHKKSKTFLTIANSLEQTFASIRDTLNFYEKTYTESVSKILLTGYTSNMKGLNTYAERFLELPVEIGFAKNLNEATALSFIEPLGLAHIGLFPDKGIQSEPLHVSHIQESEDTATSKRKTYRPVSDTNNKTSGPNKTLLLLLAAALLFTVIAVAYRWYQNSNQAMLFS</sequence>
<dbReference type="Pfam" id="PF11104">
    <property type="entry name" value="PilM_2"/>
    <property type="match status" value="1"/>
</dbReference>
<name>A0A955LVI7_UNCKA</name>
<dbReference type="AlphaFoldDB" id="A0A955LVI7"/>
<dbReference type="EMBL" id="JAGQKY010000024">
    <property type="protein sequence ID" value="MCA9397365.1"/>
    <property type="molecule type" value="Genomic_DNA"/>
</dbReference>
<dbReference type="InterPro" id="IPR050696">
    <property type="entry name" value="FtsA/MreB"/>
</dbReference>
<feature type="region of interest" description="Disordered" evidence="1">
    <location>
        <begin position="349"/>
        <end position="370"/>
    </location>
</feature>
<proteinExistence type="predicted"/>
<dbReference type="Gene3D" id="3.30.420.40">
    <property type="match status" value="2"/>
</dbReference>
<dbReference type="PANTHER" id="PTHR32432:SF3">
    <property type="entry name" value="ETHANOLAMINE UTILIZATION PROTEIN EUTJ"/>
    <property type="match status" value="1"/>
</dbReference>
<gene>
    <name evidence="3" type="primary">pilM</name>
    <name evidence="3" type="ORF">KC573_00925</name>
</gene>
<accession>A0A955LVI7</accession>
<dbReference type="InterPro" id="IPR043129">
    <property type="entry name" value="ATPase_NBD"/>
</dbReference>
<evidence type="ECO:0000313" key="3">
    <source>
        <dbReference type="EMBL" id="MCA9397365.1"/>
    </source>
</evidence>
<dbReference type="Proteomes" id="UP000699691">
    <property type="component" value="Unassembled WGS sequence"/>
</dbReference>
<evidence type="ECO:0000256" key="1">
    <source>
        <dbReference type="SAM" id="MobiDB-lite"/>
    </source>
</evidence>
<evidence type="ECO:0000313" key="4">
    <source>
        <dbReference type="Proteomes" id="UP000699691"/>
    </source>
</evidence>
<feature type="transmembrane region" description="Helical" evidence="2">
    <location>
        <begin position="379"/>
        <end position="399"/>
    </location>
</feature>
<reference evidence="3" key="2">
    <citation type="journal article" date="2021" name="Microbiome">
        <title>Successional dynamics and alternative stable states in a saline activated sludge microbial community over 9 years.</title>
        <authorList>
            <person name="Wang Y."/>
            <person name="Ye J."/>
            <person name="Ju F."/>
            <person name="Liu L."/>
            <person name="Boyd J.A."/>
            <person name="Deng Y."/>
            <person name="Parks D.H."/>
            <person name="Jiang X."/>
            <person name="Yin X."/>
            <person name="Woodcroft B.J."/>
            <person name="Tyson G.W."/>
            <person name="Hugenholtz P."/>
            <person name="Polz M.F."/>
            <person name="Zhang T."/>
        </authorList>
    </citation>
    <scope>NUCLEOTIDE SEQUENCE</scope>
    <source>
        <strain evidence="3">HKST-UBA02</strain>
    </source>
</reference>
<comment type="caution">
    <text evidence="3">The sequence shown here is derived from an EMBL/GenBank/DDBJ whole genome shotgun (WGS) entry which is preliminary data.</text>
</comment>
<protein>
    <submittedName>
        <fullName evidence="3">Pilus assembly protein PilM</fullName>
    </submittedName>
</protein>
<dbReference type="PANTHER" id="PTHR32432">
    <property type="entry name" value="CELL DIVISION PROTEIN FTSA-RELATED"/>
    <property type="match status" value="1"/>
</dbReference>
<keyword evidence="2" id="KW-1133">Transmembrane helix</keyword>
<reference evidence="3" key="1">
    <citation type="submission" date="2020-04" db="EMBL/GenBank/DDBJ databases">
        <authorList>
            <person name="Zhang T."/>
        </authorList>
    </citation>
    <scope>NUCLEOTIDE SEQUENCE</scope>
    <source>
        <strain evidence="3">HKST-UBA02</strain>
    </source>
</reference>
<keyword evidence="2" id="KW-0812">Transmembrane</keyword>
<evidence type="ECO:0000256" key="2">
    <source>
        <dbReference type="SAM" id="Phobius"/>
    </source>
</evidence>
<dbReference type="InterPro" id="IPR005883">
    <property type="entry name" value="PilM"/>
</dbReference>